<dbReference type="AlphaFoldDB" id="A0A380NKR2"/>
<dbReference type="GO" id="GO:0016779">
    <property type="term" value="F:nucleotidyltransferase activity"/>
    <property type="evidence" value="ECO:0007669"/>
    <property type="project" value="UniProtKB-ARBA"/>
</dbReference>
<proteinExistence type="predicted"/>
<dbReference type="SUPFAM" id="SSF53448">
    <property type="entry name" value="Nucleotide-diphospho-sugar transferases"/>
    <property type="match status" value="1"/>
</dbReference>
<dbReference type="InterPro" id="IPR029044">
    <property type="entry name" value="Nucleotide-diphossugar_trans"/>
</dbReference>
<dbReference type="Pfam" id="PF12804">
    <property type="entry name" value="NTP_transf_3"/>
    <property type="match status" value="1"/>
</dbReference>
<gene>
    <name evidence="2" type="ORF">NCTC12020_01198</name>
</gene>
<dbReference type="Proteomes" id="UP000255367">
    <property type="component" value="Unassembled WGS sequence"/>
</dbReference>
<protein>
    <submittedName>
        <fullName evidence="2">Molybdopterin-guanine dinucleotide biosynthesis protein MobA</fullName>
    </submittedName>
</protein>
<dbReference type="PANTHER" id="PTHR43777:SF1">
    <property type="entry name" value="MOLYBDENUM COFACTOR CYTIDYLYLTRANSFERASE"/>
    <property type="match status" value="1"/>
</dbReference>
<keyword evidence="3" id="KW-1185">Reference proteome</keyword>
<sequence>MAVDVVILAAGLSRRMGTCKALLPWRQGTLLDVACEAYSQLGGQRVVVAGQSVDELASIASSHGYEIVFNDKASLGQGTSLACGIQALGTSSRAVLCAVVDQPLMTKEVVAQLVEAYELMPECAKSIICPLYGRDRQRGNPVIFGPDWKQALQRITADHGGREILQGIGKPYIRFVAIEEPVGVDVDTPFEYEQLYNMWGKL</sequence>
<dbReference type="InterPro" id="IPR025877">
    <property type="entry name" value="MobA-like_NTP_Trfase"/>
</dbReference>
<dbReference type="EMBL" id="UHIO01000001">
    <property type="protein sequence ID" value="SUP43495.1"/>
    <property type="molecule type" value="Genomic_DNA"/>
</dbReference>
<feature type="domain" description="MobA-like NTP transferase" evidence="1">
    <location>
        <begin position="5"/>
        <end position="166"/>
    </location>
</feature>
<dbReference type="Gene3D" id="3.90.550.10">
    <property type="entry name" value="Spore Coat Polysaccharide Biosynthesis Protein SpsA, Chain A"/>
    <property type="match status" value="1"/>
</dbReference>
<dbReference type="OrthoDB" id="285216at2"/>
<evidence type="ECO:0000313" key="2">
    <source>
        <dbReference type="EMBL" id="SUP43495.1"/>
    </source>
</evidence>
<dbReference type="PANTHER" id="PTHR43777">
    <property type="entry name" value="MOLYBDENUM COFACTOR CYTIDYLYLTRANSFERASE"/>
    <property type="match status" value="1"/>
</dbReference>
<dbReference type="RefSeq" id="WP_115310360.1">
    <property type="nucleotide sequence ID" value="NZ_UHIO01000001.1"/>
</dbReference>
<accession>A0A380NKR2</accession>
<evidence type="ECO:0000259" key="1">
    <source>
        <dbReference type="Pfam" id="PF12804"/>
    </source>
</evidence>
<dbReference type="CDD" id="cd04182">
    <property type="entry name" value="GT_2_like_f"/>
    <property type="match status" value="1"/>
</dbReference>
<evidence type="ECO:0000313" key="3">
    <source>
        <dbReference type="Proteomes" id="UP000255367"/>
    </source>
</evidence>
<reference evidence="2 3" key="1">
    <citation type="submission" date="2018-06" db="EMBL/GenBank/DDBJ databases">
        <authorList>
            <consortium name="Pathogen Informatics"/>
            <person name="Doyle S."/>
        </authorList>
    </citation>
    <scope>NUCLEOTIDE SEQUENCE [LARGE SCALE GENOMIC DNA]</scope>
    <source>
        <strain evidence="2 3">NCTC12020</strain>
    </source>
</reference>
<organism evidence="2 3">
    <name type="scientific">Veillonella criceti</name>
    <dbReference type="NCBI Taxonomy" id="103891"/>
    <lineage>
        <taxon>Bacteria</taxon>
        <taxon>Bacillati</taxon>
        <taxon>Bacillota</taxon>
        <taxon>Negativicutes</taxon>
        <taxon>Veillonellales</taxon>
        <taxon>Veillonellaceae</taxon>
        <taxon>Veillonella</taxon>
    </lineage>
</organism>
<name>A0A380NKR2_9FIRM</name>